<evidence type="ECO:0000313" key="2">
    <source>
        <dbReference type="Proteomes" id="UP001454036"/>
    </source>
</evidence>
<accession>A0AAV3Q2J9</accession>
<keyword evidence="2" id="KW-1185">Reference proteome</keyword>
<protein>
    <submittedName>
        <fullName evidence="1">Uncharacterized protein</fullName>
    </submittedName>
</protein>
<dbReference type="AlphaFoldDB" id="A0AAV3Q2J9"/>
<name>A0AAV3Q2J9_LITER</name>
<dbReference type="EMBL" id="BAABME010003273">
    <property type="protein sequence ID" value="GAA0158155.1"/>
    <property type="molecule type" value="Genomic_DNA"/>
</dbReference>
<organism evidence="1 2">
    <name type="scientific">Lithospermum erythrorhizon</name>
    <name type="common">Purple gromwell</name>
    <name type="synonym">Lithospermum officinale var. erythrorhizon</name>
    <dbReference type="NCBI Taxonomy" id="34254"/>
    <lineage>
        <taxon>Eukaryota</taxon>
        <taxon>Viridiplantae</taxon>
        <taxon>Streptophyta</taxon>
        <taxon>Embryophyta</taxon>
        <taxon>Tracheophyta</taxon>
        <taxon>Spermatophyta</taxon>
        <taxon>Magnoliopsida</taxon>
        <taxon>eudicotyledons</taxon>
        <taxon>Gunneridae</taxon>
        <taxon>Pentapetalae</taxon>
        <taxon>asterids</taxon>
        <taxon>lamiids</taxon>
        <taxon>Boraginales</taxon>
        <taxon>Boraginaceae</taxon>
        <taxon>Boraginoideae</taxon>
        <taxon>Lithospermeae</taxon>
        <taxon>Lithospermum</taxon>
    </lineage>
</organism>
<proteinExistence type="predicted"/>
<evidence type="ECO:0000313" key="1">
    <source>
        <dbReference type="EMBL" id="GAA0158155.1"/>
    </source>
</evidence>
<sequence length="109" mass="12424">MVIKAYEEEQQWLEAEIQAKKVRVLELQAKIQTLKTTVPPTVNDLIATSSAIPTETAPAADAMRLLSALCNFLSSLDMFLGQIGEYILRWYFLYMDNLVFFASCVPNWF</sequence>
<dbReference type="Proteomes" id="UP001454036">
    <property type="component" value="Unassembled WGS sequence"/>
</dbReference>
<reference evidence="1 2" key="1">
    <citation type="submission" date="2024-01" db="EMBL/GenBank/DDBJ databases">
        <title>The complete chloroplast genome sequence of Lithospermum erythrorhizon: insights into the phylogenetic relationship among Boraginaceae species and the maternal lineages of purple gromwells.</title>
        <authorList>
            <person name="Okada T."/>
            <person name="Watanabe K."/>
        </authorList>
    </citation>
    <scope>NUCLEOTIDE SEQUENCE [LARGE SCALE GENOMIC DNA]</scope>
</reference>
<gene>
    <name evidence="1" type="ORF">LIER_15254</name>
</gene>
<comment type="caution">
    <text evidence="1">The sequence shown here is derived from an EMBL/GenBank/DDBJ whole genome shotgun (WGS) entry which is preliminary data.</text>
</comment>